<organism evidence="4 6">
    <name type="scientific">Streptococcus suis</name>
    <dbReference type="NCBI Taxonomy" id="1307"/>
    <lineage>
        <taxon>Bacteria</taxon>
        <taxon>Bacillati</taxon>
        <taxon>Bacillota</taxon>
        <taxon>Bacilli</taxon>
        <taxon>Lactobacillales</taxon>
        <taxon>Streptococcaceae</taxon>
        <taxon>Streptococcus</taxon>
    </lineage>
</organism>
<feature type="domain" description="BMC circularly permuted" evidence="3">
    <location>
        <begin position="1"/>
        <end position="112"/>
    </location>
</feature>
<dbReference type="EMBL" id="JANFMP010000003">
    <property type="protein sequence ID" value="MDG4526276.1"/>
    <property type="molecule type" value="Genomic_DNA"/>
</dbReference>
<evidence type="ECO:0000313" key="4">
    <source>
        <dbReference type="EMBL" id="CYW41324.1"/>
    </source>
</evidence>
<dbReference type="InterPro" id="IPR044870">
    <property type="entry name" value="BMC_CP"/>
</dbReference>
<dbReference type="EMBL" id="FIJK01000039">
    <property type="protein sequence ID" value="CYW41324.1"/>
    <property type="molecule type" value="Genomic_DNA"/>
</dbReference>
<gene>
    <name evidence="4" type="primary">eutL</name>
    <name evidence="4" type="ORF">ERS132539_01539</name>
    <name evidence="5" type="ORF">NOL13_02420</name>
</gene>
<reference evidence="4 6" key="1">
    <citation type="submission" date="2016-02" db="EMBL/GenBank/DDBJ databases">
        <authorList>
            <consortium name="Pathogen Informatics"/>
        </authorList>
    </citation>
    <scope>NUCLEOTIDE SEQUENCE [LARGE SCALE GENOMIC DNA]</scope>
    <source>
        <strain evidence="4 6">SS1013</strain>
    </source>
</reference>
<dbReference type="GO" id="GO:0005198">
    <property type="term" value="F:structural molecule activity"/>
    <property type="evidence" value="ECO:0007669"/>
    <property type="project" value="InterPro"/>
</dbReference>
<name>A0A0Z8P8V9_STRSU</name>
<keyword evidence="2" id="KW-1283">Bacterial microcompartment</keyword>
<dbReference type="AlphaFoldDB" id="A0A0Z8P8V9"/>
<evidence type="ECO:0000313" key="5">
    <source>
        <dbReference type="EMBL" id="MDG4526276.1"/>
    </source>
</evidence>
<reference evidence="5" key="2">
    <citation type="submission" date="2022-07" db="EMBL/GenBank/DDBJ databases">
        <title>Whole Genome Sequencing of Streptococcus suis.</title>
        <authorList>
            <person name="Dai X."/>
            <person name="Huang J."/>
            <person name="Wang L."/>
        </authorList>
    </citation>
    <scope>NUCLEOTIDE SEQUENCE</scope>
    <source>
        <strain evidence="5">XNB2</strain>
    </source>
</reference>
<dbReference type="PROSITE" id="PS51931">
    <property type="entry name" value="BMC_CP"/>
    <property type="match status" value="2"/>
</dbReference>
<dbReference type="InterPro" id="IPR009193">
    <property type="entry name" value="EutL_PduB"/>
</dbReference>
<dbReference type="RefSeq" id="WP_029997807.1">
    <property type="nucleotide sequence ID" value="NZ_CEIH01000039.1"/>
</dbReference>
<comment type="subcellular location">
    <subcellularLocation>
        <location evidence="1">Bacterial microcompartment</location>
    </subcellularLocation>
</comment>
<evidence type="ECO:0000256" key="2">
    <source>
        <dbReference type="ARBA" id="ARBA00024446"/>
    </source>
</evidence>
<dbReference type="InterPro" id="IPR037233">
    <property type="entry name" value="CcmK-like_sf"/>
</dbReference>
<dbReference type="GO" id="GO:0031469">
    <property type="term" value="C:bacterial microcompartment"/>
    <property type="evidence" value="ECO:0007669"/>
    <property type="project" value="UniProtKB-SubCell"/>
</dbReference>
<dbReference type="PIRSF" id="PIRSF012290">
    <property type="entry name" value="EutL_PduB"/>
    <property type="match status" value="1"/>
</dbReference>
<proteinExistence type="predicted"/>
<dbReference type="SMART" id="SM00877">
    <property type="entry name" value="BMC"/>
    <property type="match status" value="2"/>
</dbReference>
<dbReference type="NCBIfam" id="TIGR04502">
    <property type="entry name" value="microcomp_EutL"/>
    <property type="match status" value="1"/>
</dbReference>
<dbReference type="Gene3D" id="3.30.70.1710">
    <property type="match status" value="2"/>
</dbReference>
<dbReference type="InterPro" id="IPR030983">
    <property type="entry name" value="EutL"/>
</dbReference>
<evidence type="ECO:0000259" key="3">
    <source>
        <dbReference type="PROSITE" id="PS51931"/>
    </source>
</evidence>
<dbReference type="CDD" id="cd07050">
    <property type="entry name" value="BMC_EutL_repeat2"/>
    <property type="match status" value="1"/>
</dbReference>
<dbReference type="CDD" id="cd07049">
    <property type="entry name" value="BMC_EutL_repeat1"/>
    <property type="match status" value="1"/>
</dbReference>
<dbReference type="NCBIfam" id="NF011934">
    <property type="entry name" value="PRK15405.1"/>
    <property type="match status" value="1"/>
</dbReference>
<protein>
    <submittedName>
        <fullName evidence="5">Ethanolamine utilization microcompartment protein EutL</fullName>
    </submittedName>
    <submittedName>
        <fullName evidence="4">Ethanolamine utilization protein EutL</fullName>
    </submittedName>
</protein>
<dbReference type="Pfam" id="PF00936">
    <property type="entry name" value="BMC"/>
    <property type="match status" value="1"/>
</dbReference>
<sequence>MIHERLGASVLSAQLISNVDASLAASLDLKPHHRSLGIITSDCDDVTYVALDEATKSADVEVVYARSMYAGAGNASTKLAGEVIGILAGPTPEEVRSGLDVAIYEIENGASFYSANDENSVPYFAHCISRAGSYLSQGANASEGTAIAYLIAPPAEAMVGLDAALKASDVTIGAFYGPPSETNFAGGLLVGSQSACRAACDAFARTVISIASNPKNY</sequence>
<accession>A0A0Z8P8V9</accession>
<feature type="domain" description="BMC circularly permuted" evidence="3">
    <location>
        <begin position="114"/>
        <end position="217"/>
    </location>
</feature>
<dbReference type="InterPro" id="IPR000249">
    <property type="entry name" value="BMC_dom"/>
</dbReference>
<evidence type="ECO:0000313" key="6">
    <source>
        <dbReference type="Proteomes" id="UP000069526"/>
    </source>
</evidence>
<dbReference type="Proteomes" id="UP000069526">
    <property type="component" value="Unassembled WGS sequence"/>
</dbReference>
<dbReference type="Proteomes" id="UP001152875">
    <property type="component" value="Unassembled WGS sequence"/>
</dbReference>
<evidence type="ECO:0000256" key="1">
    <source>
        <dbReference type="ARBA" id="ARBA00024322"/>
    </source>
</evidence>